<feature type="region of interest" description="Disordered" evidence="1">
    <location>
        <begin position="72"/>
        <end position="98"/>
    </location>
</feature>
<gene>
    <name evidence="3" type="ORF">AB0C36_19200</name>
</gene>
<sequence>MSITIEPTPAALPPDQPVGTPPDYPMRPLPAGGSRRARRTAARLRLTRLIAAVAVGAGLAAVAAVTVPAPTERQAGPAPVPSPPGPEPSNPSRPIPRTAVGLGANAWVHAQGWCIGDLAADQSTGVVNSCRFLPRPGGLDVAVLNPGEYAPAGYSLVVAVAIGPTAPPASLRGRLTDAAGSGDMATDRVPGLPGVMFLWGFSRTGAVSVEVLEPDGSSFASCNDCMAAGRIAT</sequence>
<feature type="transmembrane region" description="Helical" evidence="2">
    <location>
        <begin position="46"/>
        <end position="67"/>
    </location>
</feature>
<feature type="compositionally biased region" description="Pro residues" evidence="1">
    <location>
        <begin position="78"/>
        <end position="94"/>
    </location>
</feature>
<evidence type="ECO:0000256" key="2">
    <source>
        <dbReference type="SAM" id="Phobius"/>
    </source>
</evidence>
<dbReference type="EMBL" id="JBEZFP010000046">
    <property type="protein sequence ID" value="MEU8135633.1"/>
    <property type="molecule type" value="Genomic_DNA"/>
</dbReference>
<feature type="region of interest" description="Disordered" evidence="1">
    <location>
        <begin position="1"/>
        <end position="38"/>
    </location>
</feature>
<evidence type="ECO:0000256" key="1">
    <source>
        <dbReference type="SAM" id="MobiDB-lite"/>
    </source>
</evidence>
<protein>
    <submittedName>
        <fullName evidence="3">Uncharacterized protein</fullName>
    </submittedName>
</protein>
<dbReference type="Proteomes" id="UP001551482">
    <property type="component" value="Unassembled WGS sequence"/>
</dbReference>
<keyword evidence="2" id="KW-0812">Transmembrane</keyword>
<evidence type="ECO:0000313" key="3">
    <source>
        <dbReference type="EMBL" id="MEU8135633.1"/>
    </source>
</evidence>
<proteinExistence type="predicted"/>
<evidence type="ECO:0000313" key="4">
    <source>
        <dbReference type="Proteomes" id="UP001551482"/>
    </source>
</evidence>
<dbReference type="RefSeq" id="WP_358355525.1">
    <property type="nucleotide sequence ID" value="NZ_JBEZFP010000046.1"/>
</dbReference>
<organism evidence="3 4">
    <name type="scientific">Streptodolium elevatio</name>
    <dbReference type="NCBI Taxonomy" id="3157996"/>
    <lineage>
        <taxon>Bacteria</taxon>
        <taxon>Bacillati</taxon>
        <taxon>Actinomycetota</taxon>
        <taxon>Actinomycetes</taxon>
        <taxon>Kitasatosporales</taxon>
        <taxon>Streptomycetaceae</taxon>
        <taxon>Streptodolium</taxon>
    </lineage>
</organism>
<keyword evidence="2" id="KW-1133">Transmembrane helix</keyword>
<keyword evidence="2" id="KW-0472">Membrane</keyword>
<feature type="compositionally biased region" description="Pro residues" evidence="1">
    <location>
        <begin position="10"/>
        <end position="28"/>
    </location>
</feature>
<name>A0ABV3DIP9_9ACTN</name>
<comment type="caution">
    <text evidence="3">The sequence shown here is derived from an EMBL/GenBank/DDBJ whole genome shotgun (WGS) entry which is preliminary data.</text>
</comment>
<accession>A0ABV3DIP9</accession>
<reference evidence="3 4" key="1">
    <citation type="submission" date="2024-06" db="EMBL/GenBank/DDBJ databases">
        <title>The Natural Products Discovery Center: Release of the First 8490 Sequenced Strains for Exploring Actinobacteria Biosynthetic Diversity.</title>
        <authorList>
            <person name="Kalkreuter E."/>
            <person name="Kautsar S.A."/>
            <person name="Yang D."/>
            <person name="Bader C.D."/>
            <person name="Teijaro C.N."/>
            <person name="Fluegel L."/>
            <person name="Davis C.M."/>
            <person name="Simpson J.R."/>
            <person name="Lauterbach L."/>
            <person name="Steele A.D."/>
            <person name="Gui C."/>
            <person name="Meng S."/>
            <person name="Li G."/>
            <person name="Viehrig K."/>
            <person name="Ye F."/>
            <person name="Su P."/>
            <person name="Kiefer A.F."/>
            <person name="Nichols A."/>
            <person name="Cepeda A.J."/>
            <person name="Yan W."/>
            <person name="Fan B."/>
            <person name="Jiang Y."/>
            <person name="Adhikari A."/>
            <person name="Zheng C.-J."/>
            <person name="Schuster L."/>
            <person name="Cowan T.M."/>
            <person name="Smanski M.J."/>
            <person name="Chevrette M.G."/>
            <person name="De Carvalho L.P.S."/>
            <person name="Shen B."/>
        </authorList>
    </citation>
    <scope>NUCLEOTIDE SEQUENCE [LARGE SCALE GENOMIC DNA]</scope>
    <source>
        <strain evidence="3 4">NPDC048946</strain>
    </source>
</reference>
<keyword evidence="4" id="KW-1185">Reference proteome</keyword>